<feature type="compositionally biased region" description="Basic and acidic residues" evidence="1">
    <location>
        <begin position="37"/>
        <end position="60"/>
    </location>
</feature>
<evidence type="ECO:0000313" key="2">
    <source>
        <dbReference type="EMBL" id="BAC83644.1"/>
    </source>
</evidence>
<sequence length="80" mass="8504">MRRAAERPAAAAPSRPTLRAPCGPAGPPRPAVAEGGGEVRRREEGEEERKGGGRGRDKDQFLGLGKWAGRLVAHTPTMAY</sequence>
<reference evidence="4" key="3">
    <citation type="journal article" date="2005" name="Nature">
        <title>The map-based sequence of the rice genome.</title>
        <authorList>
            <consortium name="International rice genome sequencing project (IRGSP)"/>
            <person name="Matsumoto T."/>
            <person name="Wu J."/>
            <person name="Kanamori H."/>
            <person name="Katayose Y."/>
            <person name="Fujisawa M."/>
            <person name="Namiki N."/>
            <person name="Mizuno H."/>
            <person name="Yamamoto K."/>
            <person name="Antonio B.A."/>
            <person name="Baba T."/>
            <person name="Sakata K."/>
            <person name="Nagamura Y."/>
            <person name="Aoki H."/>
            <person name="Arikawa K."/>
            <person name="Arita K."/>
            <person name="Bito T."/>
            <person name="Chiden Y."/>
            <person name="Fujitsuka N."/>
            <person name="Fukunaka R."/>
            <person name="Hamada M."/>
            <person name="Harada C."/>
            <person name="Hayashi A."/>
            <person name="Hijishita S."/>
            <person name="Honda M."/>
            <person name="Hosokawa S."/>
            <person name="Ichikawa Y."/>
            <person name="Idonuma A."/>
            <person name="Iijima M."/>
            <person name="Ikeda M."/>
            <person name="Ikeno M."/>
            <person name="Ito K."/>
            <person name="Ito S."/>
            <person name="Ito T."/>
            <person name="Ito Y."/>
            <person name="Ito Y."/>
            <person name="Iwabuchi A."/>
            <person name="Kamiya K."/>
            <person name="Karasawa W."/>
            <person name="Kurita K."/>
            <person name="Katagiri S."/>
            <person name="Kikuta A."/>
            <person name="Kobayashi H."/>
            <person name="Kobayashi N."/>
            <person name="Machita K."/>
            <person name="Maehara T."/>
            <person name="Masukawa M."/>
            <person name="Mizubayashi T."/>
            <person name="Mukai Y."/>
            <person name="Nagasaki H."/>
            <person name="Nagata Y."/>
            <person name="Naito S."/>
            <person name="Nakashima M."/>
            <person name="Nakama Y."/>
            <person name="Nakamichi Y."/>
            <person name="Nakamura M."/>
            <person name="Meguro A."/>
            <person name="Negishi M."/>
            <person name="Ohta I."/>
            <person name="Ohta T."/>
            <person name="Okamoto M."/>
            <person name="Ono N."/>
            <person name="Saji S."/>
            <person name="Sakaguchi M."/>
            <person name="Sakai K."/>
            <person name="Shibata M."/>
            <person name="Shimokawa T."/>
            <person name="Song J."/>
            <person name="Takazaki Y."/>
            <person name="Terasawa K."/>
            <person name="Tsugane M."/>
            <person name="Tsuji K."/>
            <person name="Ueda S."/>
            <person name="Waki K."/>
            <person name="Yamagata H."/>
            <person name="Yamamoto M."/>
            <person name="Yamamoto S."/>
            <person name="Yamane H."/>
            <person name="Yoshiki S."/>
            <person name="Yoshihara R."/>
            <person name="Yukawa K."/>
            <person name="Zhong H."/>
            <person name="Yano M."/>
            <person name="Yuan Q."/>
            <person name="Ouyang S."/>
            <person name="Liu J."/>
            <person name="Jones K.M."/>
            <person name="Gansberger K."/>
            <person name="Moffat K."/>
            <person name="Hill J."/>
            <person name="Bera J."/>
            <person name="Fadrosh D."/>
            <person name="Jin S."/>
            <person name="Johri S."/>
            <person name="Kim M."/>
            <person name="Overton L."/>
            <person name="Reardon M."/>
            <person name="Tsitrin T."/>
            <person name="Vuong H."/>
            <person name="Weaver B."/>
            <person name="Ciecko A."/>
            <person name="Tallon L."/>
            <person name="Jackson J."/>
            <person name="Pai G."/>
            <person name="Aken S.V."/>
            <person name="Utterback T."/>
            <person name="Reidmuller S."/>
            <person name="Feldblyum T."/>
            <person name="Hsiao J."/>
            <person name="Zismann V."/>
            <person name="Iobst S."/>
            <person name="de Vazeille A.R."/>
            <person name="Buell C.R."/>
            <person name="Ying K."/>
            <person name="Li Y."/>
            <person name="Lu T."/>
            <person name="Huang Y."/>
            <person name="Zhao Q."/>
            <person name="Feng Q."/>
            <person name="Zhang L."/>
            <person name="Zhu J."/>
            <person name="Weng Q."/>
            <person name="Mu J."/>
            <person name="Lu Y."/>
            <person name="Fan D."/>
            <person name="Liu Y."/>
            <person name="Guan J."/>
            <person name="Zhang Y."/>
            <person name="Yu S."/>
            <person name="Liu X."/>
            <person name="Zhang Y."/>
            <person name="Hong G."/>
            <person name="Han B."/>
            <person name="Choisne N."/>
            <person name="Demange N."/>
            <person name="Orjeda G."/>
            <person name="Samain S."/>
            <person name="Cattolico L."/>
            <person name="Pelletier E."/>
            <person name="Couloux A."/>
            <person name="Segurens B."/>
            <person name="Wincker P."/>
            <person name="D'Hont A."/>
            <person name="Scarpelli C."/>
            <person name="Weissenbach J."/>
            <person name="Salanoubat M."/>
            <person name="Quetier F."/>
            <person name="Yu Y."/>
            <person name="Kim H.R."/>
            <person name="Rambo T."/>
            <person name="Currie J."/>
            <person name="Collura K."/>
            <person name="Luo M."/>
            <person name="Yang T."/>
            <person name="Ammiraju J.S.S."/>
            <person name="Engler F."/>
            <person name="Soderlund C."/>
            <person name="Wing R.A."/>
            <person name="Palmer L.E."/>
            <person name="de la Bastide M."/>
            <person name="Spiegel L."/>
            <person name="Nascimento L."/>
            <person name="Zutavern T."/>
            <person name="O'Shaughnessy A."/>
            <person name="Dike S."/>
            <person name="Dedhia N."/>
            <person name="Preston R."/>
            <person name="Balija V."/>
            <person name="McCombie W.R."/>
            <person name="Chow T."/>
            <person name="Chen H."/>
            <person name="Chung M."/>
            <person name="Chen C."/>
            <person name="Shaw J."/>
            <person name="Wu H."/>
            <person name="Hsiao K."/>
            <person name="Chao Y."/>
            <person name="Chu M."/>
            <person name="Cheng C."/>
            <person name="Hour A."/>
            <person name="Lee P."/>
            <person name="Lin S."/>
            <person name="Lin Y."/>
            <person name="Liou J."/>
            <person name="Liu S."/>
            <person name="Hsing Y."/>
            <person name="Raghuvanshi S."/>
            <person name="Mohanty A."/>
            <person name="Bharti A.K."/>
            <person name="Gaur A."/>
            <person name="Gupta V."/>
            <person name="Kumar D."/>
            <person name="Ravi V."/>
            <person name="Vij S."/>
            <person name="Kapur A."/>
            <person name="Khurana P."/>
            <person name="Khurana P."/>
            <person name="Khurana J.P."/>
            <person name="Tyagi A.K."/>
            <person name="Gaikwad K."/>
            <person name="Singh A."/>
            <person name="Dalal V."/>
            <person name="Srivastava S."/>
            <person name="Dixit A."/>
            <person name="Pal A.K."/>
            <person name="Ghazi I.A."/>
            <person name="Yadav M."/>
            <person name="Pandit A."/>
            <person name="Bhargava A."/>
            <person name="Sureshbabu K."/>
            <person name="Batra K."/>
            <person name="Sharma T.R."/>
            <person name="Mohapatra T."/>
            <person name="Singh N.K."/>
            <person name="Messing J."/>
            <person name="Nelson A.B."/>
            <person name="Fuks G."/>
            <person name="Kavchok S."/>
            <person name="Keizer G."/>
            <person name="Linton E."/>
            <person name="Llaca V."/>
            <person name="Song R."/>
            <person name="Tanyolac B."/>
            <person name="Young S."/>
            <person name="Ho-Il K."/>
            <person name="Hahn J.H."/>
            <person name="Sangsakoo G."/>
            <person name="Vanavichit A."/>
            <person name="de Mattos Luiz.A.T."/>
            <person name="Zimmer P.D."/>
            <person name="Malone G."/>
            <person name="Dellagostin O."/>
            <person name="de Oliveira A.C."/>
            <person name="Bevan M."/>
            <person name="Bancroft I."/>
            <person name="Minx P."/>
            <person name="Cordum H."/>
            <person name="Wilson R."/>
            <person name="Cheng Z."/>
            <person name="Jin W."/>
            <person name="Jiang J."/>
            <person name="Leong S.A."/>
            <person name="Iwama H."/>
            <person name="Gojobori T."/>
            <person name="Itoh T."/>
            <person name="Niimura Y."/>
            <person name="Fujii Y."/>
            <person name="Habara T."/>
            <person name="Sakai H."/>
            <person name="Sato Y."/>
            <person name="Wilson G."/>
            <person name="Kumar K."/>
            <person name="McCouch S."/>
            <person name="Juretic N."/>
            <person name="Hoen D."/>
            <person name="Wright S."/>
            <person name="Bruskiewich R."/>
            <person name="Bureau T."/>
            <person name="Miyao A."/>
            <person name="Hirochika H."/>
            <person name="Nishikawa T."/>
            <person name="Kadowaki K."/>
            <person name="Sugiura M."/>
            <person name="Burr B."/>
            <person name="Sasaki T."/>
        </authorList>
    </citation>
    <scope>NUCLEOTIDE SEQUENCE [LARGE SCALE GENOMIC DNA]</scope>
    <source>
        <strain evidence="4">cv. Nipponbare</strain>
    </source>
</reference>
<dbReference type="EMBL" id="AP004990">
    <property type="protein sequence ID" value="BAC83644.1"/>
    <property type="molecule type" value="Genomic_DNA"/>
</dbReference>
<feature type="compositionally biased region" description="Low complexity" evidence="1">
    <location>
        <begin position="7"/>
        <end position="23"/>
    </location>
</feature>
<evidence type="ECO:0000313" key="3">
    <source>
        <dbReference type="EMBL" id="BAD31002.1"/>
    </source>
</evidence>
<name>Q6Z6N6_ORYSJ</name>
<organism evidence="2 4">
    <name type="scientific">Oryza sativa subsp. japonica</name>
    <name type="common">Rice</name>
    <dbReference type="NCBI Taxonomy" id="39947"/>
    <lineage>
        <taxon>Eukaryota</taxon>
        <taxon>Viridiplantae</taxon>
        <taxon>Streptophyta</taxon>
        <taxon>Embryophyta</taxon>
        <taxon>Tracheophyta</taxon>
        <taxon>Spermatophyta</taxon>
        <taxon>Magnoliopsida</taxon>
        <taxon>Liliopsida</taxon>
        <taxon>Poales</taxon>
        <taxon>Poaceae</taxon>
        <taxon>BOP clade</taxon>
        <taxon>Oryzoideae</taxon>
        <taxon>Oryzeae</taxon>
        <taxon>Oryzinae</taxon>
        <taxon>Oryza</taxon>
        <taxon>Oryza sativa</taxon>
    </lineage>
</organism>
<protein>
    <submittedName>
        <fullName evidence="2">Uncharacterized protein</fullName>
    </submittedName>
</protein>
<reference evidence="3" key="2">
    <citation type="submission" date="2002-05" db="EMBL/GenBank/DDBJ databases">
        <title>Oryza sativa nipponbare(GA3) genomic DNA, chromosome 7, BAC clone:OSJNBa0077J18.</title>
        <authorList>
            <person name="Sasaki T."/>
            <person name="Matsumoto T."/>
            <person name="Katayose Y."/>
        </authorList>
    </citation>
    <scope>NUCLEOTIDE SEQUENCE</scope>
</reference>
<dbReference type="AlphaFoldDB" id="Q6Z6N6"/>
<reference evidence="2" key="1">
    <citation type="submission" date="2002-03" db="EMBL/GenBank/DDBJ databases">
        <title>Oryza sativa nipponbare(GA3) genomic DNA, chromosome 7, BAC clone:OSJNBa0007H12.</title>
        <authorList>
            <person name="Sasaki T."/>
            <person name="Matsumoto T."/>
            <person name="Yamamoto K."/>
        </authorList>
    </citation>
    <scope>NUCLEOTIDE SEQUENCE</scope>
</reference>
<evidence type="ECO:0000313" key="4">
    <source>
        <dbReference type="Proteomes" id="UP000000763"/>
    </source>
</evidence>
<reference evidence="4" key="4">
    <citation type="journal article" date="2008" name="Nucleic Acids Res.">
        <title>The rice annotation project database (RAP-DB): 2008 update.</title>
        <authorList>
            <consortium name="The rice annotation project (RAP)"/>
        </authorList>
    </citation>
    <scope>GENOME REANNOTATION</scope>
    <source>
        <strain evidence="4">cv. Nipponbare</strain>
    </source>
</reference>
<evidence type="ECO:0000256" key="1">
    <source>
        <dbReference type="SAM" id="MobiDB-lite"/>
    </source>
</evidence>
<proteinExistence type="predicted"/>
<accession>Q6Z6N6</accession>
<feature type="region of interest" description="Disordered" evidence="1">
    <location>
        <begin position="1"/>
        <end position="61"/>
    </location>
</feature>
<dbReference type="EMBL" id="AP005169">
    <property type="protein sequence ID" value="BAD31002.1"/>
    <property type="molecule type" value="Genomic_DNA"/>
</dbReference>
<gene>
    <name evidence="2" type="ORF">OSJNBa0007H12.20</name>
    <name evidence="3" type="ORF">OSJNBa0077J18.40</name>
</gene>
<dbReference type="Proteomes" id="UP000000763">
    <property type="component" value="Chromosome 7"/>
</dbReference>